<sequence length="137" mass="14514">MAGITELDDLLKSLRPKLIDSEFVFCTVSGELKNYLSLNPVATFTEAEGLTLVIEKSAALEAGLSFEGSFKQITLTVHSSLEAVGLTAAVATKLASKGISANVIAAYYHDHIFVQSSKADAAIEALCEFNTEGARSV</sequence>
<evidence type="ECO:0000313" key="3">
    <source>
        <dbReference type="EMBL" id="ANQ12790.1"/>
    </source>
</evidence>
<dbReference type="Gene3D" id="3.30.2130.10">
    <property type="entry name" value="VC0802-like"/>
    <property type="match status" value="1"/>
</dbReference>
<dbReference type="InterPro" id="IPR018717">
    <property type="entry name" value="DUF2241"/>
</dbReference>
<dbReference type="GeneID" id="70912124"/>
<evidence type="ECO:0000259" key="1">
    <source>
        <dbReference type="Pfam" id="PF10000"/>
    </source>
</evidence>
<dbReference type="Pfam" id="PF10000">
    <property type="entry name" value="ACT_3"/>
    <property type="match status" value="1"/>
</dbReference>
<keyword evidence="4" id="KW-1185">Reference proteome</keyword>
<dbReference type="PANTHER" id="PTHR39199:SF1">
    <property type="entry name" value="BLR5128 PROTEIN"/>
    <property type="match status" value="1"/>
</dbReference>
<feature type="domain" description="DUF2241" evidence="1">
    <location>
        <begin position="2"/>
        <end position="70"/>
    </location>
</feature>
<reference evidence="3 4" key="1">
    <citation type="submission" date="2016-07" db="EMBL/GenBank/DDBJ databases">
        <title>Developing Vibrio natriegens as a novel, fast-growing host for biotechnology.</title>
        <authorList>
            <person name="Weinstock M.T."/>
            <person name="Hesek E.D."/>
            <person name="Wilson C.M."/>
            <person name="Gibson D.G."/>
        </authorList>
    </citation>
    <scope>NUCLEOTIDE SEQUENCE [LARGE SCALE GENOMIC DNA]</scope>
    <source>
        <strain evidence="3 4">ATCC 14048</strain>
    </source>
</reference>
<dbReference type="PANTHER" id="PTHR39199">
    <property type="entry name" value="BLR5128 PROTEIN"/>
    <property type="match status" value="1"/>
</dbReference>
<dbReference type="SUPFAM" id="SSF55021">
    <property type="entry name" value="ACT-like"/>
    <property type="match status" value="2"/>
</dbReference>
<protein>
    <submittedName>
        <fullName evidence="3">Transporter</fullName>
    </submittedName>
</protein>
<gene>
    <name evidence="3" type="ORF">BA890_08415</name>
</gene>
<organism evidence="3 4">
    <name type="scientific">Vibrio natriegens NBRC 15636 = ATCC 14048 = DSM 759</name>
    <dbReference type="NCBI Taxonomy" id="1219067"/>
    <lineage>
        <taxon>Bacteria</taxon>
        <taxon>Pseudomonadati</taxon>
        <taxon>Pseudomonadota</taxon>
        <taxon>Gammaproteobacteria</taxon>
        <taxon>Vibrionales</taxon>
        <taxon>Vibrionaceae</taxon>
        <taxon>Vibrio</taxon>
    </lineage>
</organism>
<evidence type="ECO:0000259" key="2">
    <source>
        <dbReference type="Pfam" id="PF13840"/>
    </source>
</evidence>
<dbReference type="EMBL" id="CP016345">
    <property type="protein sequence ID" value="ANQ12790.1"/>
    <property type="molecule type" value="Genomic_DNA"/>
</dbReference>
<dbReference type="Proteomes" id="UP000092741">
    <property type="component" value="Chromosome 1"/>
</dbReference>
<dbReference type="AlphaFoldDB" id="A0AAN0Y3U4"/>
<dbReference type="RefSeq" id="WP_020336410.1">
    <property type="nucleotide sequence ID" value="NZ_ATFJ01000044.1"/>
</dbReference>
<proteinExistence type="predicted"/>
<dbReference type="InterPro" id="IPR027795">
    <property type="entry name" value="CASTOR_ACT_dom"/>
</dbReference>
<feature type="domain" description="CASTOR ACT" evidence="2">
    <location>
        <begin position="72"/>
        <end position="128"/>
    </location>
</feature>
<evidence type="ECO:0000313" key="4">
    <source>
        <dbReference type="Proteomes" id="UP000092741"/>
    </source>
</evidence>
<dbReference type="InterPro" id="IPR045865">
    <property type="entry name" value="ACT-like_dom_sf"/>
</dbReference>
<dbReference type="KEGG" id="vna:PN96_04915"/>
<accession>A0AAN0Y3U4</accession>
<dbReference type="Pfam" id="PF13840">
    <property type="entry name" value="ACT_7"/>
    <property type="match status" value="1"/>
</dbReference>
<name>A0AAN0Y3U4_VIBNA</name>